<dbReference type="AlphaFoldDB" id="A0A3E2H5M8"/>
<feature type="non-terminal residue" evidence="2">
    <location>
        <position position="213"/>
    </location>
</feature>
<dbReference type="EMBL" id="NCSJ02000157">
    <property type="protein sequence ID" value="RFU28597.1"/>
    <property type="molecule type" value="Genomic_DNA"/>
</dbReference>
<proteinExistence type="predicted"/>
<dbReference type="InterPro" id="IPR010730">
    <property type="entry name" value="HET"/>
</dbReference>
<evidence type="ECO:0000313" key="2">
    <source>
        <dbReference type="EMBL" id="RFU28597.1"/>
    </source>
</evidence>
<feature type="domain" description="Heterokaryon incompatibility" evidence="1">
    <location>
        <begin position="61"/>
        <end position="210"/>
    </location>
</feature>
<dbReference type="PANTHER" id="PTHR24148:SF73">
    <property type="entry name" value="HET DOMAIN PROTEIN (AFU_ORTHOLOGUE AFUA_8G01020)"/>
    <property type="match status" value="1"/>
</dbReference>
<dbReference type="PANTHER" id="PTHR24148">
    <property type="entry name" value="ANKYRIN REPEAT DOMAIN-CONTAINING PROTEIN 39 HOMOLOG-RELATED"/>
    <property type="match status" value="1"/>
</dbReference>
<evidence type="ECO:0000259" key="1">
    <source>
        <dbReference type="Pfam" id="PF06985"/>
    </source>
</evidence>
<dbReference type="InterPro" id="IPR052895">
    <property type="entry name" value="HetReg/Transcr_Mod"/>
</dbReference>
<name>A0A3E2H5M8_SCYLI</name>
<dbReference type="Pfam" id="PF06985">
    <property type="entry name" value="HET"/>
    <property type="match status" value="1"/>
</dbReference>
<organism evidence="2 3">
    <name type="scientific">Scytalidium lignicola</name>
    <name type="common">Hyphomycete</name>
    <dbReference type="NCBI Taxonomy" id="5539"/>
    <lineage>
        <taxon>Eukaryota</taxon>
        <taxon>Fungi</taxon>
        <taxon>Dikarya</taxon>
        <taxon>Ascomycota</taxon>
        <taxon>Pezizomycotina</taxon>
        <taxon>Leotiomycetes</taxon>
        <taxon>Leotiomycetes incertae sedis</taxon>
        <taxon>Scytalidium</taxon>
    </lineage>
</organism>
<keyword evidence="3" id="KW-1185">Reference proteome</keyword>
<reference evidence="2 3" key="1">
    <citation type="submission" date="2018-05" db="EMBL/GenBank/DDBJ databases">
        <title>Draft genome sequence of Scytalidium lignicola DSM 105466, a ubiquitous saprotrophic fungus.</title>
        <authorList>
            <person name="Buettner E."/>
            <person name="Gebauer A.M."/>
            <person name="Hofrichter M."/>
            <person name="Liers C."/>
            <person name="Kellner H."/>
        </authorList>
    </citation>
    <scope>NUCLEOTIDE SEQUENCE [LARGE SCALE GENOMIC DNA]</scope>
    <source>
        <strain evidence="2 3">DSM 105466</strain>
    </source>
</reference>
<evidence type="ECO:0000313" key="3">
    <source>
        <dbReference type="Proteomes" id="UP000258309"/>
    </source>
</evidence>
<dbReference type="OrthoDB" id="3598674at2759"/>
<comment type="caution">
    <text evidence="2">The sequence shown here is derived from an EMBL/GenBank/DDBJ whole genome shotgun (WGS) entry which is preliminary data.</text>
</comment>
<feature type="non-terminal residue" evidence="2">
    <location>
        <position position="1"/>
    </location>
</feature>
<accession>A0A3E2H5M8</accession>
<sequence>MSHASSVTNTFGNLDQIPTFQYDDLSGPSCIRLLRILPGKDGDIVQCQCSPFSFQGPRPEYTAISYTWGVVRYTELIVLNGKQHLTTKNAREVLEYMRCGDCQITIWIDAICINQDSIPERDSQVRLMGSIYSHAQQTMIWLGTAFNDSDMAIDFVPVIQKALDILEESGEVTDKLLLEATASDAKSPQWQALQRLLVRPWFQRIWVIQEVTL</sequence>
<dbReference type="STRING" id="5539.A0A3E2H5M8"/>
<dbReference type="OMA" id="HARYWID"/>
<protein>
    <recommendedName>
        <fullName evidence="1">Heterokaryon incompatibility domain-containing protein</fullName>
    </recommendedName>
</protein>
<gene>
    <name evidence="2" type="ORF">B7463_g7735</name>
</gene>
<dbReference type="Proteomes" id="UP000258309">
    <property type="component" value="Unassembled WGS sequence"/>
</dbReference>